<dbReference type="RefSeq" id="WP_142902869.1">
    <property type="nucleotide sequence ID" value="NZ_ML660088.1"/>
</dbReference>
<keyword evidence="2" id="KW-1185">Reference proteome</keyword>
<dbReference type="Proteomes" id="UP000319732">
    <property type="component" value="Unassembled WGS sequence"/>
</dbReference>
<proteinExistence type="predicted"/>
<dbReference type="AlphaFoldDB" id="A0A545U5I3"/>
<comment type="caution">
    <text evidence="1">The sequence shown here is derived from an EMBL/GenBank/DDBJ whole genome shotgun (WGS) entry which is preliminary data.</text>
</comment>
<dbReference type="OrthoDB" id="5405293at2"/>
<dbReference type="EMBL" id="VHSG01000005">
    <property type="protein sequence ID" value="TQV84663.1"/>
    <property type="molecule type" value="Genomic_DNA"/>
</dbReference>
<dbReference type="GO" id="GO:0046912">
    <property type="term" value="F:acyltransferase activity, acyl groups converted into alkyl on transfer"/>
    <property type="evidence" value="ECO:0007669"/>
    <property type="project" value="InterPro"/>
</dbReference>
<dbReference type="InterPro" id="IPR036969">
    <property type="entry name" value="Citrate_synthase_sf"/>
</dbReference>
<organism evidence="1 2">
    <name type="scientific">Exilibacterium tricleocarpae</name>
    <dbReference type="NCBI Taxonomy" id="2591008"/>
    <lineage>
        <taxon>Bacteria</taxon>
        <taxon>Pseudomonadati</taxon>
        <taxon>Pseudomonadota</taxon>
        <taxon>Gammaproteobacteria</taxon>
        <taxon>Cellvibrionales</taxon>
        <taxon>Cellvibrionaceae</taxon>
        <taxon>Exilibacterium</taxon>
    </lineage>
</organism>
<evidence type="ECO:0000313" key="2">
    <source>
        <dbReference type="Proteomes" id="UP000319732"/>
    </source>
</evidence>
<accession>A0A545U5I3</accession>
<reference evidence="1 2" key="1">
    <citation type="submission" date="2019-06" db="EMBL/GenBank/DDBJ databases">
        <title>Whole genome sequence for Cellvibrionaceae sp. R142.</title>
        <authorList>
            <person name="Wang G."/>
        </authorList>
    </citation>
    <scope>NUCLEOTIDE SEQUENCE [LARGE SCALE GENOMIC DNA]</scope>
    <source>
        <strain evidence="1 2">R142</strain>
    </source>
</reference>
<evidence type="ECO:0000313" key="1">
    <source>
        <dbReference type="EMBL" id="TQV84663.1"/>
    </source>
</evidence>
<dbReference type="SUPFAM" id="SSF48256">
    <property type="entry name" value="Citrate synthase"/>
    <property type="match status" value="1"/>
</dbReference>
<protein>
    <submittedName>
        <fullName evidence="1">Uncharacterized protein</fullName>
    </submittedName>
</protein>
<name>A0A545U5I3_9GAMM</name>
<sequence length="269" mass="29771">MNYQSWQQLRGRIKSKKGMWRIGAGVESHGYDLINELVGHYSYMQVVVLNATGRMPSKGLADWFEAVHICLSWPDPRIWCNRIGALGGASGASVVAATSAGIMASDSRAYGIRPIVEGIEFIQRARREVSAPALSAAEFVAREVKKHNGKPYLMGYARPVAKGDERIPALERVARQHHFETGPHLRLAYEIEALLSAQFDESMNINGYVSAFLSDLDFSAQEVYRIFSAVVFSGITACYVDTADREPGHFAPLQVADIEYTGKEDRELG</sequence>
<gene>
    <name evidence="1" type="ORF">FKG94_03835</name>
</gene>